<evidence type="ECO:0000313" key="4">
    <source>
        <dbReference type="Proteomes" id="UP000011087"/>
    </source>
</evidence>
<name>L1IUW9_GUITC</name>
<evidence type="ECO:0000313" key="2">
    <source>
        <dbReference type="EMBL" id="EKX39635.1"/>
    </source>
</evidence>
<organism evidence="2">
    <name type="scientific">Guillardia theta (strain CCMP2712)</name>
    <name type="common">Cryptophyte</name>
    <dbReference type="NCBI Taxonomy" id="905079"/>
    <lineage>
        <taxon>Eukaryota</taxon>
        <taxon>Cryptophyceae</taxon>
        <taxon>Pyrenomonadales</taxon>
        <taxon>Geminigeraceae</taxon>
        <taxon>Guillardia</taxon>
    </lineage>
</organism>
<keyword evidence="4" id="KW-1185">Reference proteome</keyword>
<dbReference type="PaxDb" id="55529-EKX39635"/>
<dbReference type="HOGENOM" id="CLU_1655525_0_0_1"/>
<dbReference type="EnsemblProtists" id="EKX39635">
    <property type="protein sequence ID" value="EKX39635"/>
    <property type="gene ID" value="GUITHDRAFT_114362"/>
</dbReference>
<sequence length="160" mass="17981">MDNFISTDMQDLVKASHSLEDAIALVAFTPEDLGAYMLTSDDLDRSVDIPLESLFPFLEFPAESSCPSRPSYLSSNNYSSPLSSDEEAMPEVNSQIPEDEQVSLPFISNLPKDFLSGVQGGGIKKQIKQACVACRKKKQRYEWRRRGRRPRKLTMANESE</sequence>
<evidence type="ECO:0000256" key="1">
    <source>
        <dbReference type="SAM" id="MobiDB-lite"/>
    </source>
</evidence>
<reference evidence="2 4" key="1">
    <citation type="journal article" date="2012" name="Nature">
        <title>Algal genomes reveal evolutionary mosaicism and the fate of nucleomorphs.</title>
        <authorList>
            <consortium name="DOE Joint Genome Institute"/>
            <person name="Curtis B.A."/>
            <person name="Tanifuji G."/>
            <person name="Burki F."/>
            <person name="Gruber A."/>
            <person name="Irimia M."/>
            <person name="Maruyama S."/>
            <person name="Arias M.C."/>
            <person name="Ball S.G."/>
            <person name="Gile G.H."/>
            <person name="Hirakawa Y."/>
            <person name="Hopkins J.F."/>
            <person name="Kuo A."/>
            <person name="Rensing S.A."/>
            <person name="Schmutz J."/>
            <person name="Symeonidi A."/>
            <person name="Elias M."/>
            <person name="Eveleigh R.J."/>
            <person name="Herman E.K."/>
            <person name="Klute M.J."/>
            <person name="Nakayama T."/>
            <person name="Obornik M."/>
            <person name="Reyes-Prieto A."/>
            <person name="Armbrust E.V."/>
            <person name="Aves S.J."/>
            <person name="Beiko R.G."/>
            <person name="Coutinho P."/>
            <person name="Dacks J.B."/>
            <person name="Durnford D.G."/>
            <person name="Fast N.M."/>
            <person name="Green B.R."/>
            <person name="Grisdale C.J."/>
            <person name="Hempel F."/>
            <person name="Henrissat B."/>
            <person name="Hoppner M.P."/>
            <person name="Ishida K."/>
            <person name="Kim E."/>
            <person name="Koreny L."/>
            <person name="Kroth P.G."/>
            <person name="Liu Y."/>
            <person name="Malik S.B."/>
            <person name="Maier U.G."/>
            <person name="McRose D."/>
            <person name="Mock T."/>
            <person name="Neilson J.A."/>
            <person name="Onodera N.T."/>
            <person name="Poole A.M."/>
            <person name="Pritham E.J."/>
            <person name="Richards T.A."/>
            <person name="Rocap G."/>
            <person name="Roy S.W."/>
            <person name="Sarai C."/>
            <person name="Schaack S."/>
            <person name="Shirato S."/>
            <person name="Slamovits C.H."/>
            <person name="Spencer D.F."/>
            <person name="Suzuki S."/>
            <person name="Worden A.Z."/>
            <person name="Zauner S."/>
            <person name="Barry K."/>
            <person name="Bell C."/>
            <person name="Bharti A.K."/>
            <person name="Crow J.A."/>
            <person name="Grimwood J."/>
            <person name="Kramer R."/>
            <person name="Lindquist E."/>
            <person name="Lucas S."/>
            <person name="Salamov A."/>
            <person name="McFadden G.I."/>
            <person name="Lane C.E."/>
            <person name="Keeling P.J."/>
            <person name="Gray M.W."/>
            <person name="Grigoriev I.V."/>
            <person name="Archibald J.M."/>
        </authorList>
    </citation>
    <scope>NUCLEOTIDE SEQUENCE</scope>
    <source>
        <strain evidence="2 4">CCMP2712</strain>
    </source>
</reference>
<dbReference type="Proteomes" id="UP000011087">
    <property type="component" value="Unassembled WGS sequence"/>
</dbReference>
<protein>
    <submittedName>
        <fullName evidence="2 3">Uncharacterized protein</fullName>
    </submittedName>
</protein>
<dbReference type="KEGG" id="gtt:GUITHDRAFT_114362"/>
<reference evidence="4" key="2">
    <citation type="submission" date="2012-11" db="EMBL/GenBank/DDBJ databases">
        <authorList>
            <person name="Kuo A."/>
            <person name="Curtis B.A."/>
            <person name="Tanifuji G."/>
            <person name="Burki F."/>
            <person name="Gruber A."/>
            <person name="Irimia M."/>
            <person name="Maruyama S."/>
            <person name="Arias M.C."/>
            <person name="Ball S.G."/>
            <person name="Gile G.H."/>
            <person name="Hirakawa Y."/>
            <person name="Hopkins J.F."/>
            <person name="Rensing S.A."/>
            <person name="Schmutz J."/>
            <person name="Symeonidi A."/>
            <person name="Elias M."/>
            <person name="Eveleigh R.J."/>
            <person name="Herman E.K."/>
            <person name="Klute M.J."/>
            <person name="Nakayama T."/>
            <person name="Obornik M."/>
            <person name="Reyes-Prieto A."/>
            <person name="Armbrust E.V."/>
            <person name="Aves S.J."/>
            <person name="Beiko R.G."/>
            <person name="Coutinho P."/>
            <person name="Dacks J.B."/>
            <person name="Durnford D.G."/>
            <person name="Fast N.M."/>
            <person name="Green B.R."/>
            <person name="Grisdale C."/>
            <person name="Hempe F."/>
            <person name="Henrissat B."/>
            <person name="Hoppner M.P."/>
            <person name="Ishida K.-I."/>
            <person name="Kim E."/>
            <person name="Koreny L."/>
            <person name="Kroth P.G."/>
            <person name="Liu Y."/>
            <person name="Malik S.-B."/>
            <person name="Maier U.G."/>
            <person name="McRose D."/>
            <person name="Mock T."/>
            <person name="Neilson J.A."/>
            <person name="Onodera N.T."/>
            <person name="Poole A.M."/>
            <person name="Pritham E.J."/>
            <person name="Richards T.A."/>
            <person name="Rocap G."/>
            <person name="Roy S.W."/>
            <person name="Sarai C."/>
            <person name="Schaack S."/>
            <person name="Shirato S."/>
            <person name="Slamovits C.H."/>
            <person name="Spencer D.F."/>
            <person name="Suzuki S."/>
            <person name="Worden A.Z."/>
            <person name="Zauner S."/>
            <person name="Barry K."/>
            <person name="Bell C."/>
            <person name="Bharti A.K."/>
            <person name="Crow J.A."/>
            <person name="Grimwood J."/>
            <person name="Kramer R."/>
            <person name="Lindquist E."/>
            <person name="Lucas S."/>
            <person name="Salamov A."/>
            <person name="McFadden G.I."/>
            <person name="Lane C.E."/>
            <person name="Keeling P.J."/>
            <person name="Gray M.W."/>
            <person name="Grigoriev I.V."/>
            <person name="Archibald J.M."/>
        </authorList>
    </citation>
    <scope>NUCLEOTIDE SEQUENCE</scope>
    <source>
        <strain evidence="4">CCMP2712</strain>
    </source>
</reference>
<dbReference type="GeneID" id="17296317"/>
<dbReference type="EMBL" id="JH993038">
    <property type="protein sequence ID" value="EKX39635.1"/>
    <property type="molecule type" value="Genomic_DNA"/>
</dbReference>
<feature type="compositionally biased region" description="Low complexity" evidence="1">
    <location>
        <begin position="64"/>
        <end position="83"/>
    </location>
</feature>
<feature type="region of interest" description="Disordered" evidence="1">
    <location>
        <begin position="63"/>
        <end position="100"/>
    </location>
</feature>
<evidence type="ECO:0000313" key="3">
    <source>
        <dbReference type="EnsemblProtists" id="EKX39635"/>
    </source>
</evidence>
<accession>L1IUW9</accession>
<dbReference type="AlphaFoldDB" id="L1IUW9"/>
<dbReference type="RefSeq" id="XP_005826615.1">
    <property type="nucleotide sequence ID" value="XM_005826558.1"/>
</dbReference>
<gene>
    <name evidence="2" type="ORF">GUITHDRAFT_114362</name>
</gene>
<proteinExistence type="predicted"/>
<reference evidence="3" key="3">
    <citation type="submission" date="2016-03" db="UniProtKB">
        <authorList>
            <consortium name="EnsemblProtists"/>
        </authorList>
    </citation>
    <scope>IDENTIFICATION</scope>
</reference>